<proteinExistence type="predicted"/>
<organism evidence="2 3">
    <name type="scientific">Aphis gossypii</name>
    <name type="common">Cotton aphid</name>
    <dbReference type="NCBI Taxonomy" id="80765"/>
    <lineage>
        <taxon>Eukaryota</taxon>
        <taxon>Metazoa</taxon>
        <taxon>Ecdysozoa</taxon>
        <taxon>Arthropoda</taxon>
        <taxon>Hexapoda</taxon>
        <taxon>Insecta</taxon>
        <taxon>Pterygota</taxon>
        <taxon>Neoptera</taxon>
        <taxon>Paraneoptera</taxon>
        <taxon>Hemiptera</taxon>
        <taxon>Sternorrhyncha</taxon>
        <taxon>Aphidomorpha</taxon>
        <taxon>Aphidoidea</taxon>
        <taxon>Aphididae</taxon>
        <taxon>Aphidini</taxon>
        <taxon>Aphis</taxon>
        <taxon>Aphis</taxon>
    </lineage>
</organism>
<dbReference type="EMBL" id="OU899035">
    <property type="protein sequence ID" value="CAH1723117.1"/>
    <property type="molecule type" value="Genomic_DNA"/>
</dbReference>
<name>A0A9P0J1Y3_APHGO</name>
<evidence type="ECO:0000256" key="1">
    <source>
        <dbReference type="SAM" id="Phobius"/>
    </source>
</evidence>
<sequence length="91" mass="10204">MFSFEFEQTKCIIFPIVLSLISLTVYNTHGDIVLMMSTWFSITVIINQMMTIITHHRVTYVAVVSAQTINPNVRNVGKEGICGKIGTKIVV</sequence>
<reference evidence="2" key="1">
    <citation type="submission" date="2022-02" db="EMBL/GenBank/DDBJ databases">
        <authorList>
            <person name="King R."/>
        </authorList>
    </citation>
    <scope>NUCLEOTIDE SEQUENCE</scope>
</reference>
<keyword evidence="1" id="KW-0472">Membrane</keyword>
<evidence type="ECO:0000313" key="3">
    <source>
        <dbReference type="Proteomes" id="UP001154329"/>
    </source>
</evidence>
<gene>
    <name evidence="2" type="ORF">APHIGO_LOCUS5050</name>
</gene>
<keyword evidence="1" id="KW-1133">Transmembrane helix</keyword>
<keyword evidence="1" id="KW-0812">Transmembrane</keyword>
<evidence type="ECO:0000313" key="2">
    <source>
        <dbReference type="EMBL" id="CAH1723117.1"/>
    </source>
</evidence>
<reference evidence="2" key="2">
    <citation type="submission" date="2022-10" db="EMBL/GenBank/DDBJ databases">
        <authorList>
            <consortium name="ENA_rothamsted_submissions"/>
            <consortium name="culmorum"/>
            <person name="King R."/>
        </authorList>
    </citation>
    <scope>NUCLEOTIDE SEQUENCE</scope>
</reference>
<protein>
    <submittedName>
        <fullName evidence="2">Uncharacterized protein</fullName>
    </submittedName>
</protein>
<keyword evidence="3" id="KW-1185">Reference proteome</keyword>
<dbReference type="AlphaFoldDB" id="A0A9P0J1Y3"/>
<accession>A0A9P0J1Y3</accession>
<feature type="transmembrane region" description="Helical" evidence="1">
    <location>
        <begin position="32"/>
        <end position="50"/>
    </location>
</feature>
<dbReference type="Proteomes" id="UP001154329">
    <property type="component" value="Chromosome 2"/>
</dbReference>